<gene>
    <name evidence="1" type="ORF">BINO364_LOCUS13934</name>
</gene>
<dbReference type="AlphaFoldDB" id="A0A8J9YI79"/>
<feature type="non-terminal residue" evidence="1">
    <location>
        <position position="336"/>
    </location>
</feature>
<dbReference type="OrthoDB" id="7493406at2759"/>
<organism evidence="1 2">
    <name type="scientific">Brenthis ino</name>
    <name type="common">lesser marbled fritillary</name>
    <dbReference type="NCBI Taxonomy" id="405034"/>
    <lineage>
        <taxon>Eukaryota</taxon>
        <taxon>Metazoa</taxon>
        <taxon>Ecdysozoa</taxon>
        <taxon>Arthropoda</taxon>
        <taxon>Hexapoda</taxon>
        <taxon>Insecta</taxon>
        <taxon>Pterygota</taxon>
        <taxon>Neoptera</taxon>
        <taxon>Endopterygota</taxon>
        <taxon>Lepidoptera</taxon>
        <taxon>Glossata</taxon>
        <taxon>Ditrysia</taxon>
        <taxon>Papilionoidea</taxon>
        <taxon>Nymphalidae</taxon>
        <taxon>Heliconiinae</taxon>
        <taxon>Argynnini</taxon>
        <taxon>Brenthis</taxon>
    </lineage>
</organism>
<accession>A0A8J9YI79</accession>
<protein>
    <submittedName>
        <fullName evidence="1">Uncharacterized protein</fullName>
    </submittedName>
</protein>
<sequence length="336" mass="34791">MVSGNAVVDEGRIAYKRTHYLSVTIVNYKTKTPTVYKGCTYAYALRARLNSSAVLVLSVTKYNEAFLSMANCKYILILLVSASTYAAPAGKETSQQKAENDLKTASSSYTSQYSDWGGHNPGGYTFSVTGLGTIDDKYANGPGYKGFSGYDNSLKSGYTGYNRYNDIADYGGAGYKGYGSNNLGQGGYSSGGYDAGRYGGSGYGANEYGASGYGSSGYGASGYGANGYGPNGYGASGYGASGYGASGYGASGYGAGYGASGYNPNFGSSPNGYENIGNGGYGGFGGNGGLNSYYGYNNPNYIGGGHLGYGYYKKGNIYNSGVTPSLVAGYRGYTRR</sequence>
<dbReference type="Proteomes" id="UP000838878">
    <property type="component" value="Chromosome 7"/>
</dbReference>
<name>A0A8J9YI79_9NEOP</name>
<reference evidence="1" key="1">
    <citation type="submission" date="2021-12" db="EMBL/GenBank/DDBJ databases">
        <authorList>
            <person name="Martin H S."/>
        </authorList>
    </citation>
    <scope>NUCLEOTIDE SEQUENCE</scope>
</reference>
<dbReference type="EMBL" id="OV170227">
    <property type="protein sequence ID" value="CAH0728756.1"/>
    <property type="molecule type" value="Genomic_DNA"/>
</dbReference>
<proteinExistence type="predicted"/>
<evidence type="ECO:0000313" key="1">
    <source>
        <dbReference type="EMBL" id="CAH0728756.1"/>
    </source>
</evidence>
<keyword evidence="2" id="KW-1185">Reference proteome</keyword>
<evidence type="ECO:0000313" key="2">
    <source>
        <dbReference type="Proteomes" id="UP000838878"/>
    </source>
</evidence>